<protein>
    <submittedName>
        <fullName evidence="3">Mediator of RNA polymerase II transcription subunit 8 isoform X1</fullName>
    </submittedName>
</protein>
<feature type="compositionally biased region" description="Polar residues" evidence="1">
    <location>
        <begin position="366"/>
        <end position="383"/>
    </location>
</feature>
<feature type="compositionally biased region" description="Low complexity" evidence="1">
    <location>
        <begin position="353"/>
        <end position="365"/>
    </location>
</feature>
<dbReference type="OrthoDB" id="542418at2759"/>
<dbReference type="AlphaFoldDB" id="A0A6P5GLT6"/>
<organism evidence="2 3">
    <name type="scientific">Ananas comosus</name>
    <name type="common">Pineapple</name>
    <name type="synonym">Ananas ananas</name>
    <dbReference type="NCBI Taxonomy" id="4615"/>
    <lineage>
        <taxon>Eukaryota</taxon>
        <taxon>Viridiplantae</taxon>
        <taxon>Streptophyta</taxon>
        <taxon>Embryophyta</taxon>
        <taxon>Tracheophyta</taxon>
        <taxon>Spermatophyta</taxon>
        <taxon>Magnoliopsida</taxon>
        <taxon>Liliopsida</taxon>
        <taxon>Poales</taxon>
        <taxon>Bromeliaceae</taxon>
        <taxon>Bromelioideae</taxon>
        <taxon>Ananas</taxon>
    </lineage>
</organism>
<name>A0A6P5GLT6_ANACO</name>
<feature type="compositionally biased region" description="Polar residues" evidence="1">
    <location>
        <begin position="293"/>
        <end position="309"/>
    </location>
</feature>
<feature type="region of interest" description="Disordered" evidence="1">
    <location>
        <begin position="1"/>
        <end position="29"/>
    </location>
</feature>
<dbReference type="PANTHER" id="PTHR35552">
    <property type="entry name" value="MEDIATOR OF RNA POLYMERASE II TRANSCRIPTION SUBUNIT 8"/>
    <property type="match status" value="1"/>
</dbReference>
<feature type="compositionally biased region" description="Low complexity" evidence="1">
    <location>
        <begin position="8"/>
        <end position="29"/>
    </location>
</feature>
<dbReference type="Proteomes" id="UP000515123">
    <property type="component" value="Linkage group 19"/>
</dbReference>
<evidence type="ECO:0000256" key="1">
    <source>
        <dbReference type="SAM" id="MobiDB-lite"/>
    </source>
</evidence>
<feature type="compositionally biased region" description="Low complexity" evidence="1">
    <location>
        <begin position="554"/>
        <end position="571"/>
    </location>
</feature>
<dbReference type="GeneID" id="109725006"/>
<reference evidence="3" key="2">
    <citation type="submission" date="2025-08" db="UniProtKB">
        <authorList>
            <consortium name="RefSeq"/>
        </authorList>
    </citation>
    <scope>IDENTIFICATION</scope>
    <source>
        <tissue evidence="3">Leaf</tissue>
    </source>
</reference>
<feature type="region of interest" description="Disordered" evidence="1">
    <location>
        <begin position="270"/>
        <end position="434"/>
    </location>
</feature>
<accession>A0A6P5GLT6</accession>
<feature type="compositionally biased region" description="Polar residues" evidence="1">
    <location>
        <begin position="317"/>
        <end position="330"/>
    </location>
</feature>
<evidence type="ECO:0000313" key="3">
    <source>
        <dbReference type="RefSeq" id="XP_020109631.1"/>
    </source>
</evidence>
<feature type="compositionally biased region" description="Low complexity" evidence="1">
    <location>
        <begin position="385"/>
        <end position="403"/>
    </location>
</feature>
<keyword evidence="2" id="KW-1185">Reference proteome</keyword>
<reference evidence="2" key="1">
    <citation type="journal article" date="2015" name="Nat. Genet.">
        <title>The pineapple genome and the evolution of CAM photosynthesis.</title>
        <authorList>
            <person name="Ming R."/>
            <person name="VanBuren R."/>
            <person name="Wai C.M."/>
            <person name="Tang H."/>
            <person name="Schatz M.C."/>
            <person name="Bowers J.E."/>
            <person name="Lyons E."/>
            <person name="Wang M.L."/>
            <person name="Chen J."/>
            <person name="Biggers E."/>
            <person name="Zhang J."/>
            <person name="Huang L."/>
            <person name="Zhang L."/>
            <person name="Miao W."/>
            <person name="Zhang J."/>
            <person name="Ye Z."/>
            <person name="Miao C."/>
            <person name="Lin Z."/>
            <person name="Wang H."/>
            <person name="Zhou H."/>
            <person name="Yim W.C."/>
            <person name="Priest H.D."/>
            <person name="Zheng C."/>
            <person name="Woodhouse M."/>
            <person name="Edger P.P."/>
            <person name="Guyot R."/>
            <person name="Guo H.B."/>
            <person name="Guo H."/>
            <person name="Zheng G."/>
            <person name="Singh R."/>
            <person name="Sharma A."/>
            <person name="Min X."/>
            <person name="Zheng Y."/>
            <person name="Lee H."/>
            <person name="Gurtowski J."/>
            <person name="Sedlazeck F.J."/>
            <person name="Harkess A."/>
            <person name="McKain M.R."/>
            <person name="Liao Z."/>
            <person name="Fang J."/>
            <person name="Liu J."/>
            <person name="Zhang X."/>
            <person name="Zhang Q."/>
            <person name="Hu W."/>
            <person name="Qin Y."/>
            <person name="Wang K."/>
            <person name="Chen L.Y."/>
            <person name="Shirley N."/>
            <person name="Lin Y.R."/>
            <person name="Liu L.Y."/>
            <person name="Hernandez A.G."/>
            <person name="Wright C.L."/>
            <person name="Bulone V."/>
            <person name="Tuskan G.A."/>
            <person name="Heath K."/>
            <person name="Zee F."/>
            <person name="Moore P.H."/>
            <person name="Sunkar R."/>
            <person name="Leebens-Mack J.H."/>
            <person name="Mockler T."/>
            <person name="Bennetzen J.L."/>
            <person name="Freeling M."/>
            <person name="Sankoff D."/>
            <person name="Paterson A.H."/>
            <person name="Zhu X."/>
            <person name="Yang X."/>
            <person name="Smith J.A."/>
            <person name="Cushman J.C."/>
            <person name="Paull R.E."/>
            <person name="Yu Q."/>
        </authorList>
    </citation>
    <scope>NUCLEOTIDE SEQUENCE [LARGE SCALE GENOMIC DNA]</scope>
    <source>
        <strain evidence="2">cv. F153</strain>
    </source>
</reference>
<sequence length="571" mass="62245">MEMGGGAAPPQGQQQPPPGAAAEAAAAPRPAAERLNAAVVQQLNLESVKTRALGLDKAISRILGDFDAYARANSSPKWQDVIGQFSMVSMELFNIVEDIKKVSKAFAVYPRNVSAENAAILPVMLSSKLLPEMEAEDNTKREQLLYGITNLPIHTQIEKLKARIDMIGSACEAAEKVIADCRKAYGLASRQGPSLVPTLDKVQAAKIQEQENLLRAAVNFGEGLRMPGDQRQLPSSLPSHLVDVLSFGDNTQNFGDNSGVYSKNTPAFTSNAVNNQGTPIQAPGAQQIGRSAPSPSGVSGTGNFDNASTPPMPYANSPRSSTNMMNTPSPQQQLQQQLQQQQQQRQKMMQVPSQHQQQLHSQQQLRPSSTPGVLGQSTMSQLHDLQGQAQQKLQQLPGQHQMQYSQSLSQHFQNRQMQSMQQNMAQNQLNQGSQLRSHLSQFTGAGNNALLNAAQASPNSQMSSFTFKKSKPLTSLRAMDILMYIADKVMQNLFGLNGGHPQRNHASQMLNDQMFGMGASNPSSMVGMQQQQQSVFGNMQTNVQNLQPGMVTLPNPTQNPNFPQQRQQNQQ</sequence>
<proteinExistence type="predicted"/>
<dbReference type="GO" id="GO:0016592">
    <property type="term" value="C:mediator complex"/>
    <property type="evidence" value="ECO:0007669"/>
    <property type="project" value="InterPro"/>
</dbReference>
<dbReference type="RefSeq" id="XP_020109631.1">
    <property type="nucleotide sequence ID" value="XM_020254042.1"/>
</dbReference>
<dbReference type="InterPro" id="IPR038795">
    <property type="entry name" value="MED8_plant"/>
</dbReference>
<evidence type="ECO:0000313" key="2">
    <source>
        <dbReference type="Proteomes" id="UP000515123"/>
    </source>
</evidence>
<dbReference type="PANTHER" id="PTHR35552:SF1">
    <property type="entry name" value="MEDIATOR OF RNA POLYMERASE II TRANSCRIPTION SUBUNIT 8"/>
    <property type="match status" value="1"/>
</dbReference>
<feature type="compositionally biased region" description="Polar residues" evidence="1">
    <location>
        <begin position="270"/>
        <end position="279"/>
    </location>
</feature>
<feature type="region of interest" description="Disordered" evidence="1">
    <location>
        <begin position="551"/>
        <end position="571"/>
    </location>
</feature>
<feature type="compositionally biased region" description="Low complexity" evidence="1">
    <location>
        <begin position="331"/>
        <end position="346"/>
    </location>
</feature>
<gene>
    <name evidence="3" type="primary">LOC109725006</name>
</gene>
<feature type="compositionally biased region" description="Low complexity" evidence="1">
    <location>
        <begin position="410"/>
        <end position="431"/>
    </location>
</feature>